<accession>A0A432W3B0</accession>
<evidence type="ECO:0000313" key="3">
    <source>
        <dbReference type="Proteomes" id="UP000288293"/>
    </source>
</evidence>
<dbReference type="AlphaFoldDB" id="A0A432W3B0"/>
<proteinExistence type="predicted"/>
<keyword evidence="3" id="KW-1185">Reference proteome</keyword>
<dbReference type="RefSeq" id="WP_126804270.1">
    <property type="nucleotide sequence ID" value="NZ_PIPL01000003.1"/>
</dbReference>
<protein>
    <recommendedName>
        <fullName evidence="4">DUF502 domain-containing protein</fullName>
    </recommendedName>
</protein>
<dbReference type="Pfam" id="PF04367">
    <property type="entry name" value="DUF502"/>
    <property type="match status" value="1"/>
</dbReference>
<reference evidence="2 3" key="1">
    <citation type="journal article" date="2011" name="Front. Microbiol.">
        <title>Genomic signatures of strain selection and enhancement in Bacillus atrophaeus var. globigii, a historical biowarfare simulant.</title>
        <authorList>
            <person name="Gibbons H.S."/>
            <person name="Broomall S.M."/>
            <person name="McNew L.A."/>
            <person name="Daligault H."/>
            <person name="Chapman C."/>
            <person name="Bruce D."/>
            <person name="Karavis M."/>
            <person name="Krepps M."/>
            <person name="McGregor P.A."/>
            <person name="Hong C."/>
            <person name="Park K.H."/>
            <person name="Akmal A."/>
            <person name="Feldman A."/>
            <person name="Lin J.S."/>
            <person name="Chang W.E."/>
            <person name="Higgs B.W."/>
            <person name="Demirev P."/>
            <person name="Lindquist J."/>
            <person name="Liem A."/>
            <person name="Fochler E."/>
            <person name="Read T.D."/>
            <person name="Tapia R."/>
            <person name="Johnson S."/>
            <person name="Bishop-Lilly K.A."/>
            <person name="Detter C."/>
            <person name="Han C."/>
            <person name="Sozhamannan S."/>
            <person name="Rosenzweig C.N."/>
            <person name="Skowronski E.W."/>
        </authorList>
    </citation>
    <scope>NUCLEOTIDE SEQUENCE [LARGE SCALE GENOMIC DNA]</scope>
    <source>
        <strain evidence="2 3">MLST1</strain>
    </source>
</reference>
<feature type="transmembrane region" description="Helical" evidence="1">
    <location>
        <begin position="12"/>
        <end position="30"/>
    </location>
</feature>
<dbReference type="EMBL" id="PIPL01000003">
    <property type="protein sequence ID" value="RUO23850.1"/>
    <property type="molecule type" value="Genomic_DNA"/>
</dbReference>
<evidence type="ECO:0008006" key="4">
    <source>
        <dbReference type="Google" id="ProtNLM"/>
    </source>
</evidence>
<name>A0A432W3B0_9GAMM</name>
<dbReference type="InterPro" id="IPR007462">
    <property type="entry name" value="COV1-like"/>
</dbReference>
<evidence type="ECO:0000313" key="2">
    <source>
        <dbReference type="EMBL" id="RUO23850.1"/>
    </source>
</evidence>
<organism evidence="2 3">
    <name type="scientific">Aliidiomarina minuta</name>
    <dbReference type="NCBI Taxonomy" id="880057"/>
    <lineage>
        <taxon>Bacteria</taxon>
        <taxon>Pseudomonadati</taxon>
        <taxon>Pseudomonadota</taxon>
        <taxon>Gammaproteobacteria</taxon>
        <taxon>Alteromonadales</taxon>
        <taxon>Idiomarinaceae</taxon>
        <taxon>Aliidiomarina</taxon>
    </lineage>
</organism>
<evidence type="ECO:0000256" key="1">
    <source>
        <dbReference type="SAM" id="Phobius"/>
    </source>
</evidence>
<keyword evidence="1" id="KW-0472">Membrane</keyword>
<keyword evidence="1" id="KW-1133">Transmembrane helix</keyword>
<dbReference type="OrthoDB" id="5636623at2"/>
<gene>
    <name evidence="2" type="ORF">CWE09_11905</name>
</gene>
<dbReference type="PANTHER" id="PTHR31876:SF26">
    <property type="entry name" value="PROTEIN LIKE COV 2"/>
    <property type="match status" value="1"/>
</dbReference>
<dbReference type="Proteomes" id="UP000288293">
    <property type="component" value="Unassembled WGS sequence"/>
</dbReference>
<keyword evidence="1" id="KW-0812">Transmembrane</keyword>
<dbReference type="PANTHER" id="PTHR31876">
    <property type="entry name" value="COV-LIKE PROTEIN 1"/>
    <property type="match status" value="1"/>
</dbReference>
<comment type="caution">
    <text evidence="2">The sequence shown here is derived from an EMBL/GenBank/DDBJ whole genome shotgun (WGS) entry which is preliminary data.</text>
</comment>
<feature type="transmembrane region" description="Helical" evidence="1">
    <location>
        <begin position="50"/>
        <end position="69"/>
    </location>
</feature>
<sequence>MKRVGRALARGLFLILPAVITVQLILWALVAVETSLSPALQTILPENLYFPGLAILTFLAICVLIGYSASWRNFNWAWHLPGKVFMKIPGVSQVHGLVQDIFEVMSGDNFEEESVVMVKLPNSEVELIGIVTKKSGVPGDKISELLEEDRIAVFLPMAYNIGGYMIMVPKSCTTNLDMSPAEALQLVLSGGLGKSKAPDMSTDD</sequence>